<evidence type="ECO:0000313" key="4">
    <source>
        <dbReference type="EMBL" id="RTZ50448.1"/>
    </source>
</evidence>
<dbReference type="InterPro" id="IPR015424">
    <property type="entry name" value="PyrdxlP-dep_Trfase"/>
</dbReference>
<evidence type="ECO:0000256" key="3">
    <source>
        <dbReference type="RuleBase" id="RU362118"/>
    </source>
</evidence>
<evidence type="ECO:0008006" key="6">
    <source>
        <dbReference type="Google" id="ProtNLM"/>
    </source>
</evidence>
<dbReference type="Pfam" id="PF01053">
    <property type="entry name" value="Cys_Met_Meta_PP"/>
    <property type="match status" value="1"/>
</dbReference>
<evidence type="ECO:0000256" key="1">
    <source>
        <dbReference type="ARBA" id="ARBA00001933"/>
    </source>
</evidence>
<proteinExistence type="inferred from homology"/>
<accession>A0A3S0Q8P4</accession>
<dbReference type="InterPro" id="IPR000277">
    <property type="entry name" value="Cys/Met-Metab_PyrdxlP-dep_enz"/>
</dbReference>
<keyword evidence="2 3" id="KW-0663">Pyridoxal phosphate</keyword>
<dbReference type="EMBL" id="RYFC01000001">
    <property type="protein sequence ID" value="RTZ50448.1"/>
    <property type="molecule type" value="Genomic_DNA"/>
</dbReference>
<dbReference type="InterPro" id="IPR015421">
    <property type="entry name" value="PyrdxlP-dep_Trfase_major"/>
</dbReference>
<reference evidence="4 5" key="1">
    <citation type="submission" date="2018-12" db="EMBL/GenBank/DDBJ databases">
        <title>Draft Genome Sequence of Chryseobacterium arthrosphaerae strain ED882-96 Isolated from the Blood of a Patient with Liver Cirrhosis in Taiwan.</title>
        <authorList>
            <person name="Lin J.-N."/>
            <person name="Lai C.-H."/>
            <person name="Yang C.-H."/>
            <person name="Huang Y.-H."/>
        </authorList>
    </citation>
    <scope>NUCLEOTIDE SEQUENCE [LARGE SCALE GENOMIC DNA]</scope>
    <source>
        <strain evidence="4 5">ED882-96</strain>
    </source>
</reference>
<comment type="similarity">
    <text evidence="3">Belongs to the trans-sulfuration enzymes family.</text>
</comment>
<evidence type="ECO:0000313" key="5">
    <source>
        <dbReference type="Proteomes" id="UP000276953"/>
    </source>
</evidence>
<organism evidence="4 5">
    <name type="scientific">Chryseobacterium arthrosphaerae</name>
    <dbReference type="NCBI Taxonomy" id="651561"/>
    <lineage>
        <taxon>Bacteria</taxon>
        <taxon>Pseudomonadati</taxon>
        <taxon>Bacteroidota</taxon>
        <taxon>Flavobacteriia</taxon>
        <taxon>Flavobacteriales</taxon>
        <taxon>Weeksellaceae</taxon>
        <taxon>Chryseobacterium group</taxon>
        <taxon>Chryseobacterium</taxon>
    </lineage>
</organism>
<sequence length="49" mass="5745">MCFEIIEPGDEVIAVDDLYGGTYRMFTRLLKISAEVHFYHFDDVSKLQM</sequence>
<protein>
    <recommendedName>
        <fullName evidence="6">Cystathionine gamma-synthase</fullName>
    </recommendedName>
</protein>
<dbReference type="GO" id="GO:0030170">
    <property type="term" value="F:pyridoxal phosphate binding"/>
    <property type="evidence" value="ECO:0007669"/>
    <property type="project" value="InterPro"/>
</dbReference>
<dbReference type="Proteomes" id="UP000276953">
    <property type="component" value="Unassembled WGS sequence"/>
</dbReference>
<evidence type="ECO:0000256" key="2">
    <source>
        <dbReference type="ARBA" id="ARBA00022898"/>
    </source>
</evidence>
<gene>
    <name evidence="4" type="ORF">EJ377_04340</name>
</gene>
<comment type="caution">
    <text evidence="4">The sequence shown here is derived from an EMBL/GenBank/DDBJ whole genome shotgun (WGS) entry which is preliminary data.</text>
</comment>
<dbReference type="AlphaFoldDB" id="A0A3S0Q8P4"/>
<name>A0A3S0Q8P4_9FLAO</name>
<comment type="cofactor">
    <cofactor evidence="1 3">
        <name>pyridoxal 5'-phosphate</name>
        <dbReference type="ChEBI" id="CHEBI:597326"/>
    </cofactor>
</comment>
<dbReference type="Gene3D" id="3.40.640.10">
    <property type="entry name" value="Type I PLP-dependent aspartate aminotransferase-like (Major domain)"/>
    <property type="match status" value="1"/>
</dbReference>
<dbReference type="SUPFAM" id="SSF53383">
    <property type="entry name" value="PLP-dependent transferases"/>
    <property type="match status" value="1"/>
</dbReference>
<dbReference type="GO" id="GO:0019346">
    <property type="term" value="P:transsulfuration"/>
    <property type="evidence" value="ECO:0007669"/>
    <property type="project" value="InterPro"/>
</dbReference>